<gene>
    <name evidence="6" type="ORF">FHX52_3691</name>
</gene>
<dbReference type="InterPro" id="IPR001647">
    <property type="entry name" value="HTH_TetR"/>
</dbReference>
<keyword evidence="3" id="KW-0804">Transcription</keyword>
<evidence type="ECO:0000256" key="1">
    <source>
        <dbReference type="ARBA" id="ARBA00023015"/>
    </source>
</evidence>
<evidence type="ECO:0000313" key="6">
    <source>
        <dbReference type="EMBL" id="TQN44478.1"/>
    </source>
</evidence>
<dbReference type="SUPFAM" id="SSF48498">
    <property type="entry name" value="Tetracyclin repressor-like, C-terminal domain"/>
    <property type="match status" value="1"/>
</dbReference>
<dbReference type="GO" id="GO:0000976">
    <property type="term" value="F:transcription cis-regulatory region binding"/>
    <property type="evidence" value="ECO:0007669"/>
    <property type="project" value="TreeGrafter"/>
</dbReference>
<sequence length="267" mass="27894">MTADASTAPPPGKRARNRAAVEAEILVVARRHLATEGAAALSLRAIARDLGMVSSGIYRYVESRDELLTRLIVDSYRSSAQAVRSAHDVVPADDLAGRWRAIGHGLRTWALRHPHDFTLLYGSPVPDYEAPADRTGEPGTAVLAILVTLVVDTRDAGRLADPDQLGLGVDSTATNDTRHQAVAAGPAVDLDAAVGPFLRDPMFASTGLDPAALAQGLCAWTLLLGAVTSEIFGQLGPVPDPDALFEVLLTAAGSTILSANGLPPTSP</sequence>
<feature type="domain" description="HTH tetR-type" evidence="5">
    <location>
        <begin position="19"/>
        <end position="79"/>
    </location>
</feature>
<dbReference type="InterPro" id="IPR025996">
    <property type="entry name" value="MT1864/Rv1816-like_C"/>
</dbReference>
<reference evidence="6 7" key="1">
    <citation type="submission" date="2019-06" db="EMBL/GenBank/DDBJ databases">
        <title>Sequencing the genomes of 1000 actinobacteria strains.</title>
        <authorList>
            <person name="Klenk H.-P."/>
        </authorList>
    </citation>
    <scope>NUCLEOTIDE SEQUENCE [LARGE SCALE GENOMIC DNA]</scope>
    <source>
        <strain evidence="6 7">DSM 21776</strain>
    </source>
</reference>
<feature type="DNA-binding region" description="H-T-H motif" evidence="4">
    <location>
        <begin position="42"/>
        <end position="61"/>
    </location>
</feature>
<dbReference type="Proteomes" id="UP000320085">
    <property type="component" value="Unassembled WGS sequence"/>
</dbReference>
<evidence type="ECO:0000256" key="2">
    <source>
        <dbReference type="ARBA" id="ARBA00023125"/>
    </source>
</evidence>
<protein>
    <submittedName>
        <fullName evidence="6">TetR family transcriptional regulator</fullName>
    </submittedName>
</protein>
<accession>A0A543PK72</accession>
<dbReference type="InterPro" id="IPR050109">
    <property type="entry name" value="HTH-type_TetR-like_transc_reg"/>
</dbReference>
<keyword evidence="2 4" id="KW-0238">DNA-binding</keyword>
<dbReference type="RefSeq" id="WP_141823829.1">
    <property type="nucleotide sequence ID" value="NZ_BAAAQC010000010.1"/>
</dbReference>
<dbReference type="OrthoDB" id="3210322at2"/>
<dbReference type="Gene3D" id="1.10.357.10">
    <property type="entry name" value="Tetracycline Repressor, domain 2"/>
    <property type="match status" value="1"/>
</dbReference>
<dbReference type="PANTHER" id="PTHR30055">
    <property type="entry name" value="HTH-TYPE TRANSCRIPTIONAL REGULATOR RUTR"/>
    <property type="match status" value="1"/>
</dbReference>
<dbReference type="InterPro" id="IPR009057">
    <property type="entry name" value="Homeodomain-like_sf"/>
</dbReference>
<dbReference type="InterPro" id="IPR036271">
    <property type="entry name" value="Tet_transcr_reg_TetR-rel_C_sf"/>
</dbReference>
<dbReference type="Pfam" id="PF00440">
    <property type="entry name" value="TetR_N"/>
    <property type="match status" value="1"/>
</dbReference>
<dbReference type="AlphaFoldDB" id="A0A543PK72"/>
<dbReference type="PANTHER" id="PTHR30055:SF243">
    <property type="entry name" value="HTH-TYPE TRANSCRIPTIONAL REGULATOR RV1816"/>
    <property type="match status" value="1"/>
</dbReference>
<evidence type="ECO:0000256" key="4">
    <source>
        <dbReference type="PROSITE-ProRule" id="PRU00335"/>
    </source>
</evidence>
<evidence type="ECO:0000256" key="3">
    <source>
        <dbReference type="ARBA" id="ARBA00023163"/>
    </source>
</evidence>
<keyword evidence="1" id="KW-0805">Transcription regulation</keyword>
<comment type="caution">
    <text evidence="6">The sequence shown here is derived from an EMBL/GenBank/DDBJ whole genome shotgun (WGS) entry which is preliminary data.</text>
</comment>
<dbReference type="PROSITE" id="PS50977">
    <property type="entry name" value="HTH_TETR_2"/>
    <property type="match status" value="1"/>
</dbReference>
<proteinExistence type="predicted"/>
<evidence type="ECO:0000259" key="5">
    <source>
        <dbReference type="PROSITE" id="PS50977"/>
    </source>
</evidence>
<name>A0A543PK72_9MICO</name>
<evidence type="ECO:0000313" key="7">
    <source>
        <dbReference type="Proteomes" id="UP000320085"/>
    </source>
</evidence>
<dbReference type="SUPFAM" id="SSF46689">
    <property type="entry name" value="Homeodomain-like"/>
    <property type="match status" value="1"/>
</dbReference>
<dbReference type="Pfam" id="PF13305">
    <property type="entry name" value="TetR_C_33"/>
    <property type="match status" value="1"/>
</dbReference>
<organism evidence="6 7">
    <name type="scientific">Humibacillus xanthopallidus</name>
    <dbReference type="NCBI Taxonomy" id="412689"/>
    <lineage>
        <taxon>Bacteria</taxon>
        <taxon>Bacillati</taxon>
        <taxon>Actinomycetota</taxon>
        <taxon>Actinomycetes</taxon>
        <taxon>Micrococcales</taxon>
        <taxon>Intrasporangiaceae</taxon>
        <taxon>Humibacillus</taxon>
    </lineage>
</organism>
<dbReference type="GO" id="GO:0003700">
    <property type="term" value="F:DNA-binding transcription factor activity"/>
    <property type="evidence" value="ECO:0007669"/>
    <property type="project" value="TreeGrafter"/>
</dbReference>
<dbReference type="EMBL" id="VFQF01000003">
    <property type="protein sequence ID" value="TQN44478.1"/>
    <property type="molecule type" value="Genomic_DNA"/>
</dbReference>